<reference evidence="1 2" key="1">
    <citation type="journal article" date="2014" name="Int. J. Syst. Evol. Microbiol.">
        <title>Listeria floridensis sp. nov., Listeria aquatica sp. nov., Listeria cornellensis sp. nov., Listeria riparia sp. nov. and Listeria grandensis sp. nov., from agricultural and natural environments.</title>
        <authorList>
            <person name="den Bakker H.C."/>
            <person name="Warchocki S."/>
            <person name="Wright E.M."/>
            <person name="Allred A.F."/>
            <person name="Ahlstrom C."/>
            <person name="Manuel C.S."/>
            <person name="Stasiewicz M.J."/>
            <person name="Burrell A."/>
            <person name="Roof S."/>
            <person name="Strawn L."/>
            <person name="Fortes E.D."/>
            <person name="Nightingale K.K."/>
            <person name="Kephart D."/>
            <person name="Wiedmann M."/>
        </authorList>
    </citation>
    <scope>NUCLEOTIDE SEQUENCE [LARGE SCALE GENOMIC DNA]</scope>
    <source>
        <strain evidence="1 2">FSL S10-1187</strain>
    </source>
</reference>
<comment type="caution">
    <text evidence="1">The sequence shown here is derived from an EMBL/GenBank/DDBJ whole genome shotgun (WGS) entry which is preliminary data.</text>
</comment>
<dbReference type="RefSeq" id="WP_036098628.1">
    <property type="nucleotide sequence ID" value="NZ_AODF01000061.1"/>
</dbReference>
<organism evidence="1 2">
    <name type="scientific">Listeria floridensis FSL S10-1187</name>
    <dbReference type="NCBI Taxonomy" id="1265817"/>
    <lineage>
        <taxon>Bacteria</taxon>
        <taxon>Bacillati</taxon>
        <taxon>Bacillota</taxon>
        <taxon>Bacilli</taxon>
        <taxon>Bacillales</taxon>
        <taxon>Listeriaceae</taxon>
        <taxon>Listeria</taxon>
    </lineage>
</organism>
<sequence length="75" mass="8787">MQFLGRMANQFLKEDLEKEFIYKVEWEARGIGLAYYSGTEEVRANDKEEAIRITKSRVKQSMDLDAKIRNVEVAE</sequence>
<evidence type="ECO:0000313" key="1">
    <source>
        <dbReference type="EMBL" id="EUJ24244.1"/>
    </source>
</evidence>
<dbReference type="Proteomes" id="UP000019249">
    <property type="component" value="Unassembled WGS sequence"/>
</dbReference>
<keyword evidence="2" id="KW-1185">Reference proteome</keyword>
<evidence type="ECO:0000313" key="2">
    <source>
        <dbReference type="Proteomes" id="UP000019249"/>
    </source>
</evidence>
<dbReference type="EMBL" id="AODF01000061">
    <property type="protein sequence ID" value="EUJ24244.1"/>
    <property type="molecule type" value="Genomic_DNA"/>
</dbReference>
<protein>
    <recommendedName>
        <fullName evidence="3">TldD/PmbA family protein</fullName>
    </recommendedName>
</protein>
<name>A0ABN0RBB2_9LIST</name>
<gene>
    <name evidence="1" type="ORF">MFLO_15693</name>
</gene>
<accession>A0ABN0RBB2</accession>
<proteinExistence type="predicted"/>
<evidence type="ECO:0008006" key="3">
    <source>
        <dbReference type="Google" id="ProtNLM"/>
    </source>
</evidence>